<keyword evidence="5 7" id="KW-0378">Hydrolase</keyword>
<reference evidence="12 13" key="1">
    <citation type="submission" date="2021-01" db="EMBL/GenBank/DDBJ databases">
        <title>Genome Sequencing of Type Strains.</title>
        <authorList>
            <person name="Lemaire J.F."/>
            <person name="Inderbitzin P."/>
            <person name="Collins S.B."/>
            <person name="Wespe N."/>
            <person name="Knight-Connoni V."/>
        </authorList>
    </citation>
    <scope>NUCLEOTIDE SEQUENCE [LARGE SCALE GENOMIC DNA]</scope>
    <source>
        <strain evidence="12 13">DSM 23009</strain>
    </source>
</reference>
<keyword evidence="3" id="KW-0964">Secreted</keyword>
<feature type="domain" description="Bacterial Ig" evidence="10">
    <location>
        <begin position="554"/>
        <end position="632"/>
    </location>
</feature>
<keyword evidence="13" id="KW-1185">Reference proteome</keyword>
<dbReference type="InterPro" id="IPR041498">
    <property type="entry name" value="Big_6"/>
</dbReference>
<evidence type="ECO:0000256" key="4">
    <source>
        <dbReference type="ARBA" id="ARBA00022670"/>
    </source>
</evidence>
<comment type="similarity">
    <text evidence="2 7">Belongs to the peptidase S8 family.</text>
</comment>
<dbReference type="Pfam" id="PF00082">
    <property type="entry name" value="Peptidase_S8"/>
    <property type="match status" value="1"/>
</dbReference>
<evidence type="ECO:0000259" key="9">
    <source>
        <dbReference type="Pfam" id="PF00082"/>
    </source>
</evidence>
<evidence type="ECO:0000256" key="3">
    <source>
        <dbReference type="ARBA" id="ARBA00022525"/>
    </source>
</evidence>
<dbReference type="PROSITE" id="PS00137">
    <property type="entry name" value="SUBTILASE_HIS"/>
    <property type="match status" value="1"/>
</dbReference>
<dbReference type="Pfam" id="PF17936">
    <property type="entry name" value="Big_6"/>
    <property type="match status" value="5"/>
</dbReference>
<evidence type="ECO:0000256" key="7">
    <source>
        <dbReference type="PROSITE-ProRule" id="PRU01240"/>
    </source>
</evidence>
<evidence type="ECO:0000256" key="6">
    <source>
        <dbReference type="ARBA" id="ARBA00022825"/>
    </source>
</evidence>
<feature type="domain" description="Bacterial Ig" evidence="10">
    <location>
        <begin position="636"/>
        <end position="713"/>
    </location>
</feature>
<dbReference type="InterPro" id="IPR050131">
    <property type="entry name" value="Peptidase_S8_subtilisin-like"/>
</dbReference>
<dbReference type="PANTHER" id="PTHR43806:SF11">
    <property type="entry name" value="CEREVISIN-RELATED"/>
    <property type="match status" value="1"/>
</dbReference>
<evidence type="ECO:0000256" key="2">
    <source>
        <dbReference type="ARBA" id="ARBA00011073"/>
    </source>
</evidence>
<dbReference type="NCBIfam" id="NF033510">
    <property type="entry name" value="Ca_tandemer"/>
    <property type="match status" value="3"/>
</dbReference>
<feature type="active site" description="Charge relay system" evidence="7">
    <location>
        <position position="331"/>
    </location>
</feature>
<dbReference type="Gene3D" id="2.60.40.10">
    <property type="entry name" value="Immunoglobulins"/>
    <property type="match status" value="4"/>
</dbReference>
<dbReference type="Gene3D" id="3.40.50.200">
    <property type="entry name" value="Peptidase S8/S53 domain"/>
    <property type="match status" value="1"/>
</dbReference>
<name>A0ABS2ZPX8_9BACL</name>
<dbReference type="PROSITE" id="PS00138">
    <property type="entry name" value="SUBTILASE_SER"/>
    <property type="match status" value="1"/>
</dbReference>
<evidence type="ECO:0000313" key="12">
    <source>
        <dbReference type="EMBL" id="MBN3554069.1"/>
    </source>
</evidence>
<accession>A0ABS2ZPX8</accession>
<comment type="caution">
    <text evidence="12">The sequence shown here is derived from an EMBL/GenBank/DDBJ whole genome shotgun (WGS) entry which is preliminary data.</text>
</comment>
<dbReference type="CDD" id="cd07484">
    <property type="entry name" value="Peptidases_S8_Thermitase_like"/>
    <property type="match status" value="1"/>
</dbReference>
<protein>
    <submittedName>
        <fullName evidence="12">S8 family serine peptidase</fullName>
    </submittedName>
</protein>
<dbReference type="PROSITE" id="PS51892">
    <property type="entry name" value="SUBTILASE"/>
    <property type="match status" value="1"/>
</dbReference>
<feature type="domain" description="Fervidolysin-like N-terminal prodomain" evidence="11">
    <location>
        <begin position="41"/>
        <end position="100"/>
    </location>
</feature>
<keyword evidence="6 7" id="KW-0720">Serine protease</keyword>
<evidence type="ECO:0000259" key="11">
    <source>
        <dbReference type="Pfam" id="PF22148"/>
    </source>
</evidence>
<gene>
    <name evidence="12" type="ORF">JYA63_07335</name>
</gene>
<dbReference type="InterPro" id="IPR013783">
    <property type="entry name" value="Ig-like_fold"/>
</dbReference>
<dbReference type="InterPro" id="IPR015500">
    <property type="entry name" value="Peptidase_S8_subtilisin-rel"/>
</dbReference>
<evidence type="ECO:0000313" key="13">
    <source>
        <dbReference type="Proteomes" id="UP001296923"/>
    </source>
</evidence>
<evidence type="ECO:0000256" key="1">
    <source>
        <dbReference type="ARBA" id="ARBA00004613"/>
    </source>
</evidence>
<feature type="domain" description="Peptidase S8/S53" evidence="9">
    <location>
        <begin position="137"/>
        <end position="376"/>
    </location>
</feature>
<evidence type="ECO:0000259" key="10">
    <source>
        <dbReference type="Pfam" id="PF17936"/>
    </source>
</evidence>
<dbReference type="InterPro" id="IPR000209">
    <property type="entry name" value="Peptidase_S8/S53_dom"/>
</dbReference>
<dbReference type="RefSeq" id="WP_205725126.1">
    <property type="nucleotide sequence ID" value="NZ_JAFHKR010000038.1"/>
</dbReference>
<feature type="region of interest" description="Disordered" evidence="8">
    <location>
        <begin position="632"/>
        <end position="652"/>
    </location>
</feature>
<organism evidence="12 13">
    <name type="scientific">Fictibacillus nanhaiensis</name>
    <dbReference type="NCBI Taxonomy" id="742169"/>
    <lineage>
        <taxon>Bacteria</taxon>
        <taxon>Bacillati</taxon>
        <taxon>Bacillota</taxon>
        <taxon>Bacilli</taxon>
        <taxon>Bacillales</taxon>
        <taxon>Fictibacillaceae</taxon>
        <taxon>Fictibacillus</taxon>
    </lineage>
</organism>
<dbReference type="InterPro" id="IPR054399">
    <property type="entry name" value="Fervidolysin-like_N_prodom"/>
</dbReference>
<dbReference type="Pfam" id="PF22148">
    <property type="entry name" value="Fervidolysin_NPro-like"/>
    <property type="match status" value="1"/>
</dbReference>
<proteinExistence type="inferred from homology"/>
<keyword evidence="4 7" id="KW-0645">Protease</keyword>
<feature type="domain" description="Bacterial Ig" evidence="10">
    <location>
        <begin position="392"/>
        <end position="468"/>
    </location>
</feature>
<dbReference type="SUPFAM" id="SSF52743">
    <property type="entry name" value="Subtilisin-like"/>
    <property type="match status" value="1"/>
</dbReference>
<dbReference type="EMBL" id="JAFHKR010000038">
    <property type="protein sequence ID" value="MBN3554069.1"/>
    <property type="molecule type" value="Genomic_DNA"/>
</dbReference>
<evidence type="ECO:0000256" key="8">
    <source>
        <dbReference type="SAM" id="MobiDB-lite"/>
    </source>
</evidence>
<evidence type="ECO:0000256" key="5">
    <source>
        <dbReference type="ARBA" id="ARBA00022801"/>
    </source>
</evidence>
<comment type="subcellular location">
    <subcellularLocation>
        <location evidence="1">Secreted</location>
    </subcellularLocation>
</comment>
<dbReference type="InterPro" id="IPR023828">
    <property type="entry name" value="Peptidase_S8_Ser-AS"/>
</dbReference>
<feature type="domain" description="Bacterial Ig" evidence="10">
    <location>
        <begin position="471"/>
        <end position="550"/>
    </location>
</feature>
<dbReference type="InterPro" id="IPR034084">
    <property type="entry name" value="Thermitase-like_dom"/>
</dbReference>
<dbReference type="Proteomes" id="UP001296923">
    <property type="component" value="Unassembled WGS sequence"/>
</dbReference>
<sequence length="795" mass="84767">MKRIGLLFMAAIFLLGSSWTHDKVNAAGPKKEVLSNQETKRVIVKLKKPAEKTNLKGIEVLTNQESKKEPIVTIEVPEGKKVDSYIKELEKRDDVEFAEPDHIIKLDHTPNDTYFDYQWHHETIQTESAWDKSKGSSSVVVAVIDNGIDLNHSDLKNRIVSPYDTVYDSSSTLTAGDHGTHVAGIIGSSIDNYVGTAGVAPNSKIMPIDVFTDEGAYSSDVIEGIYYAVNNGADVINMSLGSYYYNYSYDSAIQYAHEKGVVIVAAAGNDGTSTMHYPAAYDNVISVGSTTESDSRSYFSNYGDWVDIMAPGSYIYSTLPYSSYGYMSGTSMASPVVAGVAALILANEPNLSNYEVEQRLYDTADDLGSSYYYGNGRVNARGALGIADKITSPTVYSVYDYDTSVTGYTSGYDYYDIEVTDGKKVLGKVNDNGYFSVTIPKQKAGTKLYVTAKSNGNSSDAVEITVQDGTAPTNPKVNEISDQHKAISGTAEAGVTVYAMIGNSTYSATANSKGVFSITIPLQKAGTTVYVWAKDSSGYYSNTSTYTVKDKSGPAAPVVNNLTEKAKTVTGKTEAGAKVSVKIGTNTYTATALSTGSFSVTIPLQKPGTTIEVWATDKAGNKGIIKKVTVKDTTPPPAPSVGEISDKSTQVSGTAEKGSTVTVKFGINTYITVAENGKFAVPIFLQKAGTVFEIWAVDVYGNKSTLTKVITKDKTAPKSPVVNAVTSKSTSVTGKSEANATIIVKIGTKSYTAKAATNGAFSVKIPVQKANVLLTVTATDAAKNTSTAAKVVVKK</sequence>
<feature type="active site" description="Charge relay system" evidence="7">
    <location>
        <position position="178"/>
    </location>
</feature>
<feature type="active site" description="Charge relay system" evidence="7">
    <location>
        <position position="145"/>
    </location>
</feature>
<dbReference type="PANTHER" id="PTHR43806">
    <property type="entry name" value="PEPTIDASE S8"/>
    <property type="match status" value="1"/>
</dbReference>
<dbReference type="InterPro" id="IPR022398">
    <property type="entry name" value="Peptidase_S8_His-AS"/>
</dbReference>
<feature type="domain" description="Bacterial Ig" evidence="10">
    <location>
        <begin position="716"/>
        <end position="794"/>
    </location>
</feature>
<dbReference type="PRINTS" id="PR00723">
    <property type="entry name" value="SUBTILISIN"/>
</dbReference>
<dbReference type="InterPro" id="IPR036852">
    <property type="entry name" value="Peptidase_S8/S53_dom_sf"/>
</dbReference>